<feature type="transmembrane region" description="Helical" evidence="10">
    <location>
        <begin position="304"/>
        <end position="324"/>
    </location>
</feature>
<dbReference type="CTD" id="100463177"/>
<dbReference type="EnsemblMetazoa" id="NM_001190681">
    <property type="protein sequence ID" value="NP_001177610"/>
    <property type="gene ID" value="GeneID_100463177"/>
</dbReference>
<proteinExistence type="inferred from homology"/>
<dbReference type="OrthoDB" id="6678752at2759"/>
<comment type="subcellular location">
    <subcellularLocation>
        <location evidence="1 10">Cell membrane</location>
        <topology evidence="1 10">Multi-pass membrane protein</topology>
    </subcellularLocation>
</comment>
<feature type="transmembrane region" description="Helical" evidence="10">
    <location>
        <begin position="135"/>
        <end position="157"/>
    </location>
</feature>
<feature type="transmembrane region" description="Helical" evidence="10">
    <location>
        <begin position="42"/>
        <end position="63"/>
    </location>
</feature>
<keyword evidence="8 10" id="KW-0675">Receptor</keyword>
<dbReference type="PANTHER" id="PTHR21137">
    <property type="entry name" value="ODORANT RECEPTOR"/>
    <property type="match status" value="1"/>
</dbReference>
<accession>A0A7M6USJ7</accession>
<keyword evidence="2" id="KW-1003">Cell membrane</keyword>
<keyword evidence="4 10" id="KW-0812">Transmembrane</keyword>
<keyword evidence="7 10" id="KW-0472">Membrane</keyword>
<dbReference type="RefSeq" id="XP_016836520.1">
    <property type="nucleotide sequence ID" value="XM_016981031.3"/>
</dbReference>
<sequence>MKMTAINPEDYFGLNIKLMSLCGLRCSMTKTIGSFINKVPTFLANLVGIIYLVFQATFVMEAVRLRDVALTSQILSQLVSNIQCITKGFLFAVSIEKMQSILYEIRSLWERYQPDIEIQESILDDADRTLNFCKYYVIANFSCVLAYALPLVLNLFMQYQARESTNHTYDLSQMILLVKYPFEVTKVSRFIILVLLEEYLLVVSVIIWVSSDTLFAQTTTHICLQFKVLKQDIEKTFNYGGPNSKEILLKLVHRHRELLRMCMLLEDVFSPIIFFTVFLSSVNMCVNVIGTRETISDKTYLNTGIYATILTMTIFQILFFCIFAEKISEETTSLADMVYNLNWTAKDNQLGFYIYFIIVRAQRPFYCTAYRFFPIGHQRLTSIIRASFSYYMMLQTTDNK</sequence>
<protein>
    <recommendedName>
        <fullName evidence="10">Odorant receptor</fullName>
    </recommendedName>
</protein>
<dbReference type="InterPro" id="IPR004117">
    <property type="entry name" value="7tm6_olfct_rcpt"/>
</dbReference>
<organism evidence="11 12">
    <name type="scientific">Nasonia vitripennis</name>
    <name type="common">Parasitic wasp</name>
    <dbReference type="NCBI Taxonomy" id="7425"/>
    <lineage>
        <taxon>Eukaryota</taxon>
        <taxon>Metazoa</taxon>
        <taxon>Ecdysozoa</taxon>
        <taxon>Arthropoda</taxon>
        <taxon>Hexapoda</taxon>
        <taxon>Insecta</taxon>
        <taxon>Pterygota</taxon>
        <taxon>Neoptera</taxon>
        <taxon>Endopterygota</taxon>
        <taxon>Hymenoptera</taxon>
        <taxon>Apocrita</taxon>
        <taxon>Proctotrupomorpha</taxon>
        <taxon>Chalcidoidea</taxon>
        <taxon>Pteromalidae</taxon>
        <taxon>Pteromalinae</taxon>
        <taxon>Nasonia</taxon>
    </lineage>
</organism>
<keyword evidence="3 10" id="KW-0716">Sensory transduction</keyword>
<dbReference type="FunCoup" id="A0A7M6USJ7">
    <property type="interactions" value="83"/>
</dbReference>
<comment type="similarity">
    <text evidence="10">Belongs to the insect chemoreceptor superfamily. Heteromeric odorant receptor channel (TC 1.A.69) family.</text>
</comment>
<feature type="transmembrane region" description="Helical" evidence="10">
    <location>
        <begin position="190"/>
        <end position="209"/>
    </location>
</feature>
<dbReference type="AlphaFoldDB" id="A0A7M6USJ7"/>
<dbReference type="Pfam" id="PF02949">
    <property type="entry name" value="7tm_6"/>
    <property type="match status" value="1"/>
</dbReference>
<dbReference type="SMR" id="A0A7M6USJ7"/>
<evidence type="ECO:0000256" key="6">
    <source>
        <dbReference type="ARBA" id="ARBA00022989"/>
    </source>
</evidence>
<evidence type="ECO:0000256" key="1">
    <source>
        <dbReference type="ARBA" id="ARBA00004651"/>
    </source>
</evidence>
<evidence type="ECO:0000256" key="3">
    <source>
        <dbReference type="ARBA" id="ARBA00022606"/>
    </source>
</evidence>
<dbReference type="InParanoid" id="A0A7M6USJ7"/>
<dbReference type="KEGG" id="nvi:100463177"/>
<dbReference type="GO" id="GO:0004984">
    <property type="term" value="F:olfactory receptor activity"/>
    <property type="evidence" value="ECO:0007669"/>
    <property type="project" value="InterPro"/>
</dbReference>
<evidence type="ECO:0000256" key="8">
    <source>
        <dbReference type="ARBA" id="ARBA00023170"/>
    </source>
</evidence>
<dbReference type="GO" id="GO:0005886">
    <property type="term" value="C:plasma membrane"/>
    <property type="evidence" value="ECO:0007669"/>
    <property type="project" value="UniProtKB-SubCell"/>
</dbReference>
<dbReference type="RefSeq" id="NP_001177610.1">
    <property type="nucleotide sequence ID" value="NM_001190681.1"/>
</dbReference>
<dbReference type="EnsemblMetazoa" id="XM_016981031">
    <property type="protein sequence ID" value="XP_016836520"/>
    <property type="gene ID" value="GeneID_100463177"/>
</dbReference>
<evidence type="ECO:0000256" key="10">
    <source>
        <dbReference type="RuleBase" id="RU351113"/>
    </source>
</evidence>
<evidence type="ECO:0000313" key="11">
    <source>
        <dbReference type="EnsemblMetazoa" id="NP_001177610"/>
    </source>
</evidence>
<evidence type="ECO:0000256" key="4">
    <source>
        <dbReference type="ARBA" id="ARBA00022692"/>
    </source>
</evidence>
<dbReference type="PANTHER" id="PTHR21137:SF35">
    <property type="entry name" value="ODORANT RECEPTOR 19A-RELATED"/>
    <property type="match status" value="1"/>
</dbReference>
<reference evidence="11" key="1">
    <citation type="submission" date="2021-01" db="UniProtKB">
        <authorList>
            <consortium name="EnsemblMetazoa"/>
        </authorList>
    </citation>
    <scope>IDENTIFICATION</scope>
</reference>
<keyword evidence="12" id="KW-1185">Reference proteome</keyword>
<evidence type="ECO:0000313" key="12">
    <source>
        <dbReference type="Proteomes" id="UP000002358"/>
    </source>
</evidence>
<feature type="transmembrane region" description="Helical" evidence="10">
    <location>
        <begin position="264"/>
        <end position="284"/>
    </location>
</feature>
<evidence type="ECO:0000256" key="2">
    <source>
        <dbReference type="ARBA" id="ARBA00022475"/>
    </source>
</evidence>
<comment type="caution">
    <text evidence="10">Lacks conserved residue(s) required for the propagation of feature annotation.</text>
</comment>
<keyword evidence="9 10" id="KW-0807">Transducer</keyword>
<dbReference type="GO" id="GO:0007165">
    <property type="term" value="P:signal transduction"/>
    <property type="evidence" value="ECO:0007669"/>
    <property type="project" value="UniProtKB-KW"/>
</dbReference>
<name>A0A7M6USJ7_NASVI</name>
<evidence type="ECO:0000256" key="7">
    <source>
        <dbReference type="ARBA" id="ARBA00023136"/>
    </source>
</evidence>
<keyword evidence="5 10" id="KW-0552">Olfaction</keyword>
<dbReference type="Proteomes" id="UP000002358">
    <property type="component" value="Chromosome 1"/>
</dbReference>
<dbReference type="GO" id="GO:0005549">
    <property type="term" value="F:odorant binding"/>
    <property type="evidence" value="ECO:0007669"/>
    <property type="project" value="InterPro"/>
</dbReference>
<dbReference type="GeneID" id="100463177"/>
<keyword evidence="6 10" id="KW-1133">Transmembrane helix</keyword>
<evidence type="ECO:0000256" key="5">
    <source>
        <dbReference type="ARBA" id="ARBA00022725"/>
    </source>
</evidence>
<evidence type="ECO:0000256" key="9">
    <source>
        <dbReference type="ARBA" id="ARBA00023224"/>
    </source>
</evidence>